<evidence type="ECO:0000313" key="1">
    <source>
        <dbReference type="EMBL" id="MEQ2176644.1"/>
    </source>
</evidence>
<gene>
    <name evidence="1" type="ORF">GOODEAATRI_030118</name>
</gene>
<dbReference type="Proteomes" id="UP001476798">
    <property type="component" value="Unassembled WGS sequence"/>
</dbReference>
<accession>A0ABV0NZ17</accession>
<proteinExistence type="predicted"/>
<protein>
    <submittedName>
        <fullName evidence="1">Uncharacterized protein</fullName>
    </submittedName>
</protein>
<keyword evidence="2" id="KW-1185">Reference proteome</keyword>
<evidence type="ECO:0000313" key="2">
    <source>
        <dbReference type="Proteomes" id="UP001476798"/>
    </source>
</evidence>
<dbReference type="EMBL" id="JAHRIO010054634">
    <property type="protein sequence ID" value="MEQ2176644.1"/>
    <property type="molecule type" value="Genomic_DNA"/>
</dbReference>
<sequence>MSTWMFLPVKHPGVLVWIKVHEAAGATWFPTGEQGSESVCRIKTHYDPVQKLNIISIIRRKRHFPAGLSGDQNPMLDRFTLKQTEDHLQETSKNSADSNQESVVFIQIKALLPSLEKSLVLIQCRLIVPLGVWF</sequence>
<comment type="caution">
    <text evidence="1">The sequence shown here is derived from an EMBL/GenBank/DDBJ whole genome shotgun (WGS) entry which is preliminary data.</text>
</comment>
<reference evidence="1 2" key="1">
    <citation type="submission" date="2021-06" db="EMBL/GenBank/DDBJ databases">
        <authorList>
            <person name="Palmer J.M."/>
        </authorList>
    </citation>
    <scope>NUCLEOTIDE SEQUENCE [LARGE SCALE GENOMIC DNA]</scope>
    <source>
        <strain evidence="1 2">GA_2019</strain>
        <tissue evidence="1">Muscle</tissue>
    </source>
</reference>
<name>A0ABV0NZ17_9TELE</name>
<organism evidence="1 2">
    <name type="scientific">Goodea atripinnis</name>
    <dbReference type="NCBI Taxonomy" id="208336"/>
    <lineage>
        <taxon>Eukaryota</taxon>
        <taxon>Metazoa</taxon>
        <taxon>Chordata</taxon>
        <taxon>Craniata</taxon>
        <taxon>Vertebrata</taxon>
        <taxon>Euteleostomi</taxon>
        <taxon>Actinopterygii</taxon>
        <taxon>Neopterygii</taxon>
        <taxon>Teleostei</taxon>
        <taxon>Neoteleostei</taxon>
        <taxon>Acanthomorphata</taxon>
        <taxon>Ovalentaria</taxon>
        <taxon>Atherinomorphae</taxon>
        <taxon>Cyprinodontiformes</taxon>
        <taxon>Goodeidae</taxon>
        <taxon>Goodea</taxon>
    </lineage>
</organism>